<keyword evidence="2" id="KW-1185">Reference proteome</keyword>
<dbReference type="Proteomes" id="UP001207468">
    <property type="component" value="Unassembled WGS sequence"/>
</dbReference>
<name>A0ACC0TSF0_9AGAM</name>
<dbReference type="EMBL" id="JAGFNK010001261">
    <property type="protein sequence ID" value="KAI9433233.1"/>
    <property type="molecule type" value="Genomic_DNA"/>
</dbReference>
<sequence length="133" mass="15010">MNVVTHGAIDRCCPPIHLFTSLITLAFLTCVVPLSCFCARESLIFQCTEQRRLVIGTPPTLTSFSKHKPHSKPSLSHCQPVRIIRVSLFLSFPITMYDMIGTTPLTFLFLSRRPRRRGRGKIHPICFALQGIT</sequence>
<organism evidence="1 2">
    <name type="scientific">Russula earlei</name>
    <dbReference type="NCBI Taxonomy" id="71964"/>
    <lineage>
        <taxon>Eukaryota</taxon>
        <taxon>Fungi</taxon>
        <taxon>Dikarya</taxon>
        <taxon>Basidiomycota</taxon>
        <taxon>Agaricomycotina</taxon>
        <taxon>Agaricomycetes</taxon>
        <taxon>Russulales</taxon>
        <taxon>Russulaceae</taxon>
        <taxon>Russula</taxon>
    </lineage>
</organism>
<evidence type="ECO:0000313" key="2">
    <source>
        <dbReference type="Proteomes" id="UP001207468"/>
    </source>
</evidence>
<accession>A0ACC0TSF0</accession>
<gene>
    <name evidence="1" type="ORF">F5148DRAFT_118412</name>
</gene>
<protein>
    <submittedName>
        <fullName evidence="1">Uncharacterized protein</fullName>
    </submittedName>
</protein>
<comment type="caution">
    <text evidence="1">The sequence shown here is derived from an EMBL/GenBank/DDBJ whole genome shotgun (WGS) entry which is preliminary data.</text>
</comment>
<evidence type="ECO:0000313" key="1">
    <source>
        <dbReference type="EMBL" id="KAI9433233.1"/>
    </source>
</evidence>
<proteinExistence type="predicted"/>
<reference evidence="1" key="1">
    <citation type="submission" date="2021-03" db="EMBL/GenBank/DDBJ databases">
        <title>Evolutionary priming and transition to the ectomycorrhizal habit in an iconic lineage of mushroom-forming fungi: is preadaptation a requirement?</title>
        <authorList>
            <consortium name="DOE Joint Genome Institute"/>
            <person name="Looney B.P."/>
            <person name="Miyauchi S."/>
            <person name="Morin E."/>
            <person name="Drula E."/>
            <person name="Courty P.E."/>
            <person name="Chicoki N."/>
            <person name="Fauchery L."/>
            <person name="Kohler A."/>
            <person name="Kuo A."/>
            <person name="LaButti K."/>
            <person name="Pangilinan J."/>
            <person name="Lipzen A."/>
            <person name="Riley R."/>
            <person name="Andreopoulos W."/>
            <person name="He G."/>
            <person name="Johnson J."/>
            <person name="Barry K.W."/>
            <person name="Grigoriev I.V."/>
            <person name="Nagy L."/>
            <person name="Hibbett D."/>
            <person name="Henrissat B."/>
            <person name="Matheny P.B."/>
            <person name="Labbe J."/>
            <person name="Martin A.F."/>
        </authorList>
    </citation>
    <scope>NUCLEOTIDE SEQUENCE</scope>
    <source>
        <strain evidence="1">BPL698</strain>
    </source>
</reference>